<reference evidence="5 6" key="1">
    <citation type="journal article" date="2021" name="Int. J. Syst. Evol. Microbiol.">
        <title>Reticulibacter mediterranei gen. nov., sp. nov., within the new family Reticulibacteraceae fam. nov., and Ktedonospora formicarum gen. nov., sp. nov., Ktedonobacter robiniae sp. nov., Dictyobacter formicarum sp. nov. and Dictyobacter arantiisoli sp. nov., belonging to the class Ktedonobacteria.</title>
        <authorList>
            <person name="Yabe S."/>
            <person name="Zheng Y."/>
            <person name="Wang C.M."/>
            <person name="Sakai Y."/>
            <person name="Abe K."/>
            <person name="Yokota A."/>
            <person name="Donadio S."/>
            <person name="Cavaletti L."/>
            <person name="Monciardini P."/>
        </authorList>
    </citation>
    <scope>NUCLEOTIDE SEQUENCE [LARGE SCALE GENOMIC DNA]</scope>
    <source>
        <strain evidence="5 6">SOSP1-30</strain>
    </source>
</reference>
<dbReference type="EMBL" id="BNJG01000001">
    <property type="protein sequence ID" value="GHO51887.1"/>
    <property type="molecule type" value="Genomic_DNA"/>
</dbReference>
<gene>
    <name evidence="5" type="ORF">KSB_03620</name>
</gene>
<comment type="caution">
    <text evidence="5">The sequence shown here is derived from an EMBL/GenBank/DDBJ whole genome shotgun (WGS) entry which is preliminary data.</text>
</comment>
<evidence type="ECO:0000313" key="5">
    <source>
        <dbReference type="EMBL" id="GHO51887.1"/>
    </source>
</evidence>
<dbReference type="Gene3D" id="3.20.20.300">
    <property type="entry name" value="Glycoside hydrolase, family 3, N-terminal domain"/>
    <property type="match status" value="1"/>
</dbReference>
<dbReference type="InterPro" id="IPR036881">
    <property type="entry name" value="Glyco_hydro_3_C_sf"/>
</dbReference>
<protein>
    <submittedName>
        <fullName evidence="5">Beta-N-acetylhexosaminidase</fullName>
    </submittedName>
</protein>
<dbReference type="RefSeq" id="WP_201368851.1">
    <property type="nucleotide sequence ID" value="NZ_BNJG01000001.1"/>
</dbReference>
<dbReference type="SUPFAM" id="SSF51445">
    <property type="entry name" value="(Trans)glycosidases"/>
    <property type="match status" value="1"/>
</dbReference>
<evidence type="ECO:0000259" key="4">
    <source>
        <dbReference type="Pfam" id="PF00933"/>
    </source>
</evidence>
<dbReference type="Gene3D" id="3.40.50.1700">
    <property type="entry name" value="Glycoside hydrolase family 3 C-terminal domain"/>
    <property type="match status" value="1"/>
</dbReference>
<dbReference type="InterPro" id="IPR001764">
    <property type="entry name" value="Glyco_hydro_3_N"/>
</dbReference>
<dbReference type="PANTHER" id="PTHR30480:SF16">
    <property type="entry name" value="GLYCOSIDE HYDROLASE FAMILY 3 DOMAIN PROTEIN"/>
    <property type="match status" value="1"/>
</dbReference>
<dbReference type="Pfam" id="PF00933">
    <property type="entry name" value="Glyco_hydro_3"/>
    <property type="match status" value="1"/>
</dbReference>
<evidence type="ECO:0000256" key="3">
    <source>
        <dbReference type="ARBA" id="ARBA00023295"/>
    </source>
</evidence>
<keyword evidence="3" id="KW-0326">Glycosidase</keyword>
<dbReference type="PANTHER" id="PTHR30480">
    <property type="entry name" value="BETA-HEXOSAMINIDASE-RELATED"/>
    <property type="match status" value="1"/>
</dbReference>
<evidence type="ECO:0000313" key="6">
    <source>
        <dbReference type="Proteomes" id="UP000654345"/>
    </source>
</evidence>
<name>A0ABQ3UGR4_9CHLR</name>
<comment type="similarity">
    <text evidence="1">Belongs to the glycosyl hydrolase 3 family.</text>
</comment>
<proteinExistence type="inferred from homology"/>
<accession>A0ABQ3UGR4</accession>
<dbReference type="InterPro" id="IPR050226">
    <property type="entry name" value="NagZ_Beta-hexosaminidase"/>
</dbReference>
<dbReference type="InterPro" id="IPR017853">
    <property type="entry name" value="GH"/>
</dbReference>
<evidence type="ECO:0000256" key="1">
    <source>
        <dbReference type="ARBA" id="ARBA00005336"/>
    </source>
</evidence>
<sequence length="542" mass="59224">MSDYTRGMELERQIGQLLSVGFYGTTPTPEIIDLIQNHHVGNIIFFARNIESAHQVHQLTSELQRIARDAGHPYPLLISTDQENGMVRRFGKSSTSFPGNMALGAIDSEQETYEITLATGKELKALGVNMNLAPVADVNNNPANPVIGVRSFGEHAPRVSRHLVAAIKGYQEAGVITNLKHFPGHGDTAVDSHQALPVIPHTLERLEEIELVPFRAGIATGADSIMIAHVYLPALMKEEMLPATISREIITGLLRERLGFNGVITTDCLEMNALADTVGIPRGTVMALQAGVDIALISHHYEYQKAGLAAVLEAVQKGELTAAQITSAAERVLQLKASYLSWDDLPQEESVHQIATPEHLDLSKRAFAHSTTLVRNAQQLVPMTGEQAQHPLFLFPETDHATFAADRYPSLEELEAAITEHFPTAEVLAVPSQRNEATEARLQGAIASSSTLVVVTVNANRYQPQADLVRSLLQQEKPVIGLAVYDPYDLLTFPELETYLVTYEYTLPAFEAALDVLQGKQTAQGKLPVSVPGLHERGHHAE</sequence>
<dbReference type="Proteomes" id="UP000654345">
    <property type="component" value="Unassembled WGS sequence"/>
</dbReference>
<keyword evidence="6" id="KW-1185">Reference proteome</keyword>
<organism evidence="5 6">
    <name type="scientific">Ktedonobacter robiniae</name>
    <dbReference type="NCBI Taxonomy" id="2778365"/>
    <lineage>
        <taxon>Bacteria</taxon>
        <taxon>Bacillati</taxon>
        <taxon>Chloroflexota</taxon>
        <taxon>Ktedonobacteria</taxon>
        <taxon>Ktedonobacterales</taxon>
        <taxon>Ktedonobacteraceae</taxon>
        <taxon>Ktedonobacter</taxon>
    </lineage>
</organism>
<feature type="domain" description="Glycoside hydrolase family 3 N-terminal" evidence="4">
    <location>
        <begin position="10"/>
        <end position="335"/>
    </location>
</feature>
<dbReference type="InterPro" id="IPR036962">
    <property type="entry name" value="Glyco_hydro_3_N_sf"/>
</dbReference>
<keyword evidence="2" id="KW-0378">Hydrolase</keyword>
<evidence type="ECO:0000256" key="2">
    <source>
        <dbReference type="ARBA" id="ARBA00022801"/>
    </source>
</evidence>